<sequence length="210" mass="21624">MRDDGFAAAVRALAESVGQSDAEAQDFIAAFPLETCFRELSGPDVSASLMEDAAAALAKVFGTSYGASLLPSILPLAAAALQSPSVPLRRLAVQQLGRLVAAQEEPPPACLDLLMAALQDPEVGVTSAAEAALRQLGRPQAGAQALLPQLLRREHPWGGALAALAACHDPLLRMRALTLLVALAAASPAAAAAVRRSGLLEPLLAELEDP</sequence>
<proteinExistence type="predicted"/>
<reference evidence="1 2" key="1">
    <citation type="journal article" date="2010" name="Plant Cell">
        <title>The Chlorella variabilis NC64A genome reveals adaptation to photosymbiosis, coevolution with viruses, and cryptic sex.</title>
        <authorList>
            <person name="Blanc G."/>
            <person name="Duncan G."/>
            <person name="Agarkova I."/>
            <person name="Borodovsky M."/>
            <person name="Gurnon J."/>
            <person name="Kuo A."/>
            <person name="Lindquist E."/>
            <person name="Lucas S."/>
            <person name="Pangilinan J."/>
            <person name="Polle J."/>
            <person name="Salamov A."/>
            <person name="Terry A."/>
            <person name="Yamada T."/>
            <person name="Dunigan D.D."/>
            <person name="Grigoriev I.V."/>
            <person name="Claverie J.M."/>
            <person name="Van Etten J.L."/>
        </authorList>
    </citation>
    <scope>NUCLEOTIDE SEQUENCE [LARGE SCALE GENOMIC DNA]</scope>
    <source>
        <strain evidence="1 2">NC64A</strain>
    </source>
</reference>
<dbReference type="GO" id="GO:0005829">
    <property type="term" value="C:cytosol"/>
    <property type="evidence" value="ECO:0007669"/>
    <property type="project" value="TreeGrafter"/>
</dbReference>
<accession>E1ZGS7</accession>
<gene>
    <name evidence="1" type="ORF">CHLNCDRAFT_134792</name>
</gene>
<dbReference type="PANTHER" id="PTHR13554:SF10">
    <property type="entry name" value="26S PROTEASOME NON-ATPASE REGULATORY SUBUNIT 5"/>
    <property type="match status" value="1"/>
</dbReference>
<evidence type="ECO:0000313" key="2">
    <source>
        <dbReference type="Proteomes" id="UP000008141"/>
    </source>
</evidence>
<organism evidence="2">
    <name type="scientific">Chlorella variabilis</name>
    <name type="common">Green alga</name>
    <dbReference type="NCBI Taxonomy" id="554065"/>
    <lineage>
        <taxon>Eukaryota</taxon>
        <taxon>Viridiplantae</taxon>
        <taxon>Chlorophyta</taxon>
        <taxon>core chlorophytes</taxon>
        <taxon>Trebouxiophyceae</taxon>
        <taxon>Chlorellales</taxon>
        <taxon>Chlorellaceae</taxon>
        <taxon>Chlorella clade</taxon>
        <taxon>Chlorella</taxon>
    </lineage>
</organism>
<dbReference type="InterPro" id="IPR011989">
    <property type="entry name" value="ARM-like"/>
</dbReference>
<dbReference type="eggNOG" id="KOG4413">
    <property type="taxonomic scope" value="Eukaryota"/>
</dbReference>
<name>E1ZGS7_CHLVA</name>
<protein>
    <recommendedName>
        <fullName evidence="3">Condensin complex subunit 1 C-terminal domain-containing protein</fullName>
    </recommendedName>
</protein>
<evidence type="ECO:0008006" key="3">
    <source>
        <dbReference type="Google" id="ProtNLM"/>
    </source>
</evidence>
<dbReference type="SUPFAM" id="SSF48371">
    <property type="entry name" value="ARM repeat"/>
    <property type="match status" value="1"/>
</dbReference>
<dbReference type="InterPro" id="IPR019538">
    <property type="entry name" value="PSMD5"/>
</dbReference>
<dbReference type="Gene3D" id="1.25.10.10">
    <property type="entry name" value="Leucine-rich Repeat Variant"/>
    <property type="match status" value="1"/>
</dbReference>
<dbReference type="KEGG" id="cvr:CHLNCDRAFT_134792"/>
<dbReference type="InParanoid" id="E1ZGS7"/>
<keyword evidence="2" id="KW-1185">Reference proteome</keyword>
<dbReference type="GeneID" id="17354514"/>
<dbReference type="EMBL" id="GL433846">
    <property type="protein sequence ID" value="EFN54807.1"/>
    <property type="molecule type" value="Genomic_DNA"/>
</dbReference>
<dbReference type="GO" id="GO:0043248">
    <property type="term" value="P:proteasome assembly"/>
    <property type="evidence" value="ECO:0007669"/>
    <property type="project" value="InterPro"/>
</dbReference>
<dbReference type="OrthoDB" id="10250600at2759"/>
<dbReference type="RefSeq" id="XP_005846909.1">
    <property type="nucleotide sequence ID" value="XM_005846847.1"/>
</dbReference>
<dbReference type="InterPro" id="IPR016024">
    <property type="entry name" value="ARM-type_fold"/>
</dbReference>
<dbReference type="Proteomes" id="UP000008141">
    <property type="component" value="Unassembled WGS sequence"/>
</dbReference>
<dbReference type="PANTHER" id="PTHR13554">
    <property type="entry name" value="26S PROTEASOME NON-ATPASE REGULATORY SUBUNIT 5-RELATED"/>
    <property type="match status" value="1"/>
</dbReference>
<feature type="non-terminal residue" evidence="1">
    <location>
        <position position="210"/>
    </location>
</feature>
<dbReference type="AlphaFoldDB" id="E1ZGS7"/>
<dbReference type="STRING" id="554065.E1ZGS7"/>
<evidence type="ECO:0000313" key="1">
    <source>
        <dbReference type="EMBL" id="EFN54807.1"/>
    </source>
</evidence>